<feature type="transmembrane region" description="Helical" evidence="10">
    <location>
        <begin position="354"/>
        <end position="371"/>
    </location>
</feature>
<comment type="subcellular location">
    <subcellularLocation>
        <location evidence="1">Endomembrane system</location>
        <topology evidence="1">Multi-pass membrane protein</topology>
    </subcellularLocation>
    <subcellularLocation>
        <location evidence="3">Endoplasmic reticulum membrane</location>
    </subcellularLocation>
    <subcellularLocation>
        <location evidence="2">Nucleus envelope</location>
    </subcellularLocation>
</comment>
<comment type="caution">
    <text evidence="11">The sequence shown here is derived from an EMBL/GenBank/DDBJ whole genome shotgun (WGS) entry which is preliminary data.</text>
</comment>
<organism evidence="11 12">
    <name type="scientific">Molorchus minor</name>
    <dbReference type="NCBI Taxonomy" id="1323400"/>
    <lineage>
        <taxon>Eukaryota</taxon>
        <taxon>Metazoa</taxon>
        <taxon>Ecdysozoa</taxon>
        <taxon>Arthropoda</taxon>
        <taxon>Hexapoda</taxon>
        <taxon>Insecta</taxon>
        <taxon>Pterygota</taxon>
        <taxon>Neoptera</taxon>
        <taxon>Endopterygota</taxon>
        <taxon>Coleoptera</taxon>
        <taxon>Polyphaga</taxon>
        <taxon>Cucujiformia</taxon>
        <taxon>Chrysomeloidea</taxon>
        <taxon>Cerambycidae</taxon>
        <taxon>Lamiinae</taxon>
        <taxon>Monochamini</taxon>
        <taxon>Molorchus</taxon>
    </lineage>
</organism>
<feature type="transmembrane region" description="Helical" evidence="10">
    <location>
        <begin position="15"/>
        <end position="34"/>
    </location>
</feature>
<dbReference type="PANTHER" id="PTHR13416:SF2">
    <property type="entry name" value="TRANSMEMBRANE PROTEIN 43"/>
    <property type="match status" value="1"/>
</dbReference>
<keyword evidence="9" id="KW-0539">Nucleus</keyword>
<evidence type="ECO:0000256" key="9">
    <source>
        <dbReference type="ARBA" id="ARBA00023242"/>
    </source>
</evidence>
<evidence type="ECO:0000313" key="12">
    <source>
        <dbReference type="Proteomes" id="UP001162164"/>
    </source>
</evidence>
<dbReference type="InterPro" id="IPR012430">
    <property type="entry name" value="TMEM43_fam"/>
</dbReference>
<evidence type="ECO:0008006" key="13">
    <source>
        <dbReference type="Google" id="ProtNLM"/>
    </source>
</evidence>
<accession>A0ABQ9JJ07</accession>
<dbReference type="PANTHER" id="PTHR13416">
    <property type="match status" value="1"/>
</dbReference>
<evidence type="ECO:0000256" key="7">
    <source>
        <dbReference type="ARBA" id="ARBA00022989"/>
    </source>
</evidence>
<reference evidence="11" key="1">
    <citation type="journal article" date="2023" name="Insect Mol. Biol.">
        <title>Genome sequencing provides insights into the evolution of gene families encoding plant cell wall-degrading enzymes in longhorned beetles.</title>
        <authorList>
            <person name="Shin N.R."/>
            <person name="Okamura Y."/>
            <person name="Kirsch R."/>
            <person name="Pauchet Y."/>
        </authorList>
    </citation>
    <scope>NUCLEOTIDE SEQUENCE</scope>
    <source>
        <strain evidence="11">MMC_N1</strain>
    </source>
</reference>
<evidence type="ECO:0000256" key="6">
    <source>
        <dbReference type="ARBA" id="ARBA00022824"/>
    </source>
</evidence>
<dbReference type="Proteomes" id="UP001162164">
    <property type="component" value="Unassembled WGS sequence"/>
</dbReference>
<dbReference type="Pfam" id="PF07787">
    <property type="entry name" value="TMEM43"/>
    <property type="match status" value="1"/>
</dbReference>
<keyword evidence="6" id="KW-0256">Endoplasmic reticulum</keyword>
<proteinExistence type="inferred from homology"/>
<gene>
    <name evidence="11" type="ORF">NQ317_009657</name>
</gene>
<evidence type="ECO:0000256" key="4">
    <source>
        <dbReference type="ARBA" id="ARBA00006627"/>
    </source>
</evidence>
<keyword evidence="12" id="KW-1185">Reference proteome</keyword>
<evidence type="ECO:0000256" key="5">
    <source>
        <dbReference type="ARBA" id="ARBA00022692"/>
    </source>
</evidence>
<comment type="similarity">
    <text evidence="4">Belongs to the TMEM43 family.</text>
</comment>
<keyword evidence="7 10" id="KW-1133">Transmembrane helix</keyword>
<feature type="transmembrane region" description="Helical" evidence="10">
    <location>
        <begin position="329"/>
        <end position="347"/>
    </location>
</feature>
<evidence type="ECO:0000256" key="8">
    <source>
        <dbReference type="ARBA" id="ARBA00023136"/>
    </source>
</evidence>
<keyword evidence="5 10" id="KW-0812">Transmembrane</keyword>
<dbReference type="EMBL" id="JAPWTJ010000466">
    <property type="protein sequence ID" value="KAJ8978169.1"/>
    <property type="molecule type" value="Genomic_DNA"/>
</dbReference>
<protein>
    <recommendedName>
        <fullName evidence="13">Transmembrane protein 43 homolog</fullName>
    </recommendedName>
</protein>
<evidence type="ECO:0000256" key="3">
    <source>
        <dbReference type="ARBA" id="ARBA00004586"/>
    </source>
</evidence>
<name>A0ABQ9JJ07_9CUCU</name>
<evidence type="ECO:0000313" key="11">
    <source>
        <dbReference type="EMBL" id="KAJ8978169.1"/>
    </source>
</evidence>
<evidence type="ECO:0000256" key="2">
    <source>
        <dbReference type="ARBA" id="ARBA00004259"/>
    </source>
</evidence>
<evidence type="ECO:0000256" key="10">
    <source>
        <dbReference type="SAM" id="Phobius"/>
    </source>
</evidence>
<keyword evidence="8 10" id="KW-0472">Membrane</keyword>
<sequence>MNLMAALLQEFQRSWLTSCIGICLFGVGVWLLTWNEGRAVHLAHSLDETYNNAIVLNPFDKVDRKFSGNVVHISGHVIVNEPLTAPEYGISIQAVKLKRRVQMFQWVEERTPRDDDDTSPGSFNSVNDYYYVTEWRDKLVDSSSFYIRHGHENPREIPLNTVTYIAPLAKVGNFILGHDLKEKFDDFIEVTSDERPEQGDIKLHMGIYYHCEDIWNPEVGDIRVQFYYAGVNGEAVTIIAEQQNDLLVPYKTSNGHDIALLRYGHLTLNQMISAEHFDARLDTWKLRGSGVFILYASSVCLARLLKIIFSRTPFLSGIISAGVNFTGNFILSISISLIVIATAWMLYRPMLGASLLLAAISPFLYCVAGFYNGNIAKNGLRQRAA</sequence>
<evidence type="ECO:0000256" key="1">
    <source>
        <dbReference type="ARBA" id="ARBA00004127"/>
    </source>
</evidence>